<feature type="domain" description="RING-type" evidence="4">
    <location>
        <begin position="5"/>
        <end position="54"/>
    </location>
</feature>
<dbReference type="SUPFAM" id="SSF50978">
    <property type="entry name" value="WD40 repeat-like"/>
    <property type="match status" value="1"/>
</dbReference>
<evidence type="ECO:0000256" key="2">
    <source>
        <dbReference type="ARBA" id="ARBA00022833"/>
    </source>
</evidence>
<dbReference type="WBParaSite" id="SPAL_0001071200.1">
    <property type="protein sequence ID" value="SPAL_0001071200.1"/>
    <property type="gene ID" value="SPAL_0001071200"/>
</dbReference>
<dbReference type="Proteomes" id="UP000046392">
    <property type="component" value="Unplaced"/>
</dbReference>
<reference evidence="6" key="1">
    <citation type="submission" date="2017-02" db="UniProtKB">
        <authorList>
            <consortium name="WormBaseParasite"/>
        </authorList>
    </citation>
    <scope>IDENTIFICATION</scope>
</reference>
<dbReference type="InterPro" id="IPR036322">
    <property type="entry name" value="WD40_repeat_dom_sf"/>
</dbReference>
<dbReference type="Pfam" id="PF13639">
    <property type="entry name" value="zf-RING_2"/>
    <property type="match status" value="1"/>
</dbReference>
<dbReference type="SMART" id="SM00184">
    <property type="entry name" value="RING"/>
    <property type="match status" value="1"/>
</dbReference>
<sequence>MSFDCNICATNNTASGTEHALYSTKCGHLFGKSCLEEWIRRSSRENRFRCPVCRMHLNYSGCHPIFNAPIELSKSKFGNSKGKHLSENDIVKDYLSGRLKKGSTFFIETGIGRTHKKFIKFFDVHDGYILISAFYCSGVGNIDHDGDTCLHKYFIQIFKGTNILYSEDSGSVPVTAVAFNKFREDAIEFCVGFKDGCLMTEVLSPPYENLRIQNKRGLIKEDSKINSICFLGKEKVVFSVGKCNIFTVFTDNASDKENWLTNVNVELKAVTNLAVINDCVLFGIMEGKIYVFEKNKIPYVLFSEEDTQVTNYTYDSVTNMISIVNSLPYYFIDDREGYMDEIWDEKIVSHKMFIVSKIPKFDSEGCRRETYDINSVGDFPDSSSQVVHEFNPTIISVKYCGRCFAYSIVPNVENGTLQVHFVNDALNIVGRKKIDNLGECIGIFRFEKPVLLLSNVLKIPIVLIFHHGFKTLNFYSLL</sequence>
<dbReference type="PANTHER" id="PTHR23041">
    <property type="entry name" value="RING FINGER DOMAIN-CONTAINING"/>
    <property type="match status" value="1"/>
</dbReference>
<proteinExistence type="predicted"/>
<evidence type="ECO:0000259" key="4">
    <source>
        <dbReference type="PROSITE" id="PS50089"/>
    </source>
</evidence>
<keyword evidence="2" id="KW-0862">Zinc</keyword>
<dbReference type="InterPro" id="IPR047134">
    <property type="entry name" value="RNF4"/>
</dbReference>
<evidence type="ECO:0000313" key="6">
    <source>
        <dbReference type="WBParaSite" id="SPAL_0001071200.1"/>
    </source>
</evidence>
<evidence type="ECO:0000256" key="1">
    <source>
        <dbReference type="ARBA" id="ARBA00022771"/>
    </source>
</evidence>
<name>A0A0N5BY51_STREA</name>
<dbReference type="InterPro" id="IPR001841">
    <property type="entry name" value="Znf_RING"/>
</dbReference>
<dbReference type="AlphaFoldDB" id="A0A0N5BY51"/>
<protein>
    <submittedName>
        <fullName evidence="6">RING-type domain-containing protein</fullName>
    </submittedName>
</protein>
<dbReference type="Gene3D" id="3.30.40.10">
    <property type="entry name" value="Zinc/RING finger domain, C3HC4 (zinc finger)"/>
    <property type="match status" value="1"/>
</dbReference>
<dbReference type="SUPFAM" id="SSF57850">
    <property type="entry name" value="RING/U-box"/>
    <property type="match status" value="1"/>
</dbReference>
<keyword evidence="1 3" id="KW-0479">Metal-binding</keyword>
<keyword evidence="5" id="KW-1185">Reference proteome</keyword>
<evidence type="ECO:0000313" key="5">
    <source>
        <dbReference type="Proteomes" id="UP000046392"/>
    </source>
</evidence>
<dbReference type="STRING" id="174720.A0A0N5BY51"/>
<dbReference type="InterPro" id="IPR013083">
    <property type="entry name" value="Znf_RING/FYVE/PHD"/>
</dbReference>
<evidence type="ECO:0000256" key="3">
    <source>
        <dbReference type="PROSITE-ProRule" id="PRU00175"/>
    </source>
</evidence>
<accession>A0A0N5BY51</accession>
<dbReference type="PANTHER" id="PTHR23041:SF78">
    <property type="entry name" value="E3 UBIQUITIN-PROTEIN LIGASE RNF4"/>
    <property type="match status" value="1"/>
</dbReference>
<dbReference type="PROSITE" id="PS50089">
    <property type="entry name" value="ZF_RING_2"/>
    <property type="match status" value="1"/>
</dbReference>
<keyword evidence="1 3" id="KW-0863">Zinc-finger</keyword>
<organism evidence="5 6">
    <name type="scientific">Strongyloides papillosus</name>
    <name type="common">Intestinal threadworm</name>
    <dbReference type="NCBI Taxonomy" id="174720"/>
    <lineage>
        <taxon>Eukaryota</taxon>
        <taxon>Metazoa</taxon>
        <taxon>Ecdysozoa</taxon>
        <taxon>Nematoda</taxon>
        <taxon>Chromadorea</taxon>
        <taxon>Rhabditida</taxon>
        <taxon>Tylenchina</taxon>
        <taxon>Panagrolaimomorpha</taxon>
        <taxon>Strongyloidoidea</taxon>
        <taxon>Strongyloididae</taxon>
        <taxon>Strongyloides</taxon>
    </lineage>
</organism>
<dbReference type="GO" id="GO:0008270">
    <property type="term" value="F:zinc ion binding"/>
    <property type="evidence" value="ECO:0007669"/>
    <property type="project" value="UniProtKB-KW"/>
</dbReference>